<evidence type="ECO:0000256" key="1">
    <source>
        <dbReference type="ARBA" id="ARBA00004651"/>
    </source>
</evidence>
<sequence length="273" mass="31733">MNRKFLLRFSKHVQSIKSKWLMFLSERDTLRDIFNEVDIPINCEFIAAQHEEGIVHLTEVYRVHPTFDLQVRLVGEWSYEDGLTCTNTHFLKRRNDFQGLVFRAAVSYEQLFTLYLLHVNNIHFLIFCYSTKYMKSELDWGMEKNGTWTGVIGLVQRNEVDVAIASLTISTTRLQAVDFLLPLMTGKGDIYIREPEESRMYWNIFLAPFKWKLWSAVLASLLLLSGGLWFICFIGRRQGVPESQPYGLFNSLHCVYSGLLAQGQNSKKIKSLK</sequence>
<evidence type="ECO:0000256" key="7">
    <source>
        <dbReference type="ARBA" id="ARBA00023136"/>
    </source>
</evidence>
<feature type="domain" description="Ionotropic receptor 75a N-terminal" evidence="14">
    <location>
        <begin position="19"/>
        <end position="105"/>
    </location>
</feature>
<organism evidence="15 16">
    <name type="scientific">Periplaneta americana</name>
    <name type="common">American cockroach</name>
    <name type="synonym">Blatta americana</name>
    <dbReference type="NCBI Taxonomy" id="6978"/>
    <lineage>
        <taxon>Eukaryota</taxon>
        <taxon>Metazoa</taxon>
        <taxon>Ecdysozoa</taxon>
        <taxon>Arthropoda</taxon>
        <taxon>Hexapoda</taxon>
        <taxon>Insecta</taxon>
        <taxon>Pterygota</taxon>
        <taxon>Neoptera</taxon>
        <taxon>Polyneoptera</taxon>
        <taxon>Dictyoptera</taxon>
        <taxon>Blattodea</taxon>
        <taxon>Blattoidea</taxon>
        <taxon>Blattidae</taxon>
        <taxon>Blattinae</taxon>
        <taxon>Periplaneta</taxon>
    </lineage>
</organism>
<evidence type="ECO:0000256" key="12">
    <source>
        <dbReference type="SAM" id="Phobius"/>
    </source>
</evidence>
<feature type="transmembrane region" description="Helical" evidence="12">
    <location>
        <begin position="213"/>
        <end position="234"/>
    </location>
</feature>
<keyword evidence="16" id="KW-1185">Reference proteome</keyword>
<evidence type="ECO:0000259" key="13">
    <source>
        <dbReference type="Pfam" id="PF10613"/>
    </source>
</evidence>
<keyword evidence="4 12" id="KW-0812">Transmembrane</keyword>
<evidence type="ECO:0000256" key="3">
    <source>
        <dbReference type="ARBA" id="ARBA00022475"/>
    </source>
</evidence>
<evidence type="ECO:0000256" key="4">
    <source>
        <dbReference type="ARBA" id="ARBA00022692"/>
    </source>
</evidence>
<dbReference type="Gene3D" id="1.10.287.70">
    <property type="match status" value="1"/>
</dbReference>
<comment type="caution">
    <text evidence="15">The sequence shown here is derived from an EMBL/GenBank/DDBJ whole genome shotgun (WGS) entry which is preliminary data.</text>
</comment>
<evidence type="ECO:0000256" key="5">
    <source>
        <dbReference type="ARBA" id="ARBA00022989"/>
    </source>
</evidence>
<evidence type="ECO:0000313" key="15">
    <source>
        <dbReference type="EMBL" id="KAJ4436552.1"/>
    </source>
</evidence>
<dbReference type="InterPro" id="IPR019594">
    <property type="entry name" value="Glu/Gly-bd"/>
</dbReference>
<gene>
    <name evidence="15" type="ORF">ANN_16584</name>
</gene>
<reference evidence="15 16" key="1">
    <citation type="journal article" date="2022" name="Allergy">
        <title>Genome assembly and annotation of Periplaneta americana reveal a comprehensive cockroach allergen profile.</title>
        <authorList>
            <person name="Wang L."/>
            <person name="Xiong Q."/>
            <person name="Saelim N."/>
            <person name="Wang L."/>
            <person name="Nong W."/>
            <person name="Wan A.T."/>
            <person name="Shi M."/>
            <person name="Liu X."/>
            <person name="Cao Q."/>
            <person name="Hui J.H.L."/>
            <person name="Sookrung N."/>
            <person name="Leung T.F."/>
            <person name="Tungtrongchitr A."/>
            <person name="Tsui S.K.W."/>
        </authorList>
    </citation>
    <scope>NUCLEOTIDE SEQUENCE [LARGE SCALE GENOMIC DNA]</scope>
    <source>
        <strain evidence="15">PWHHKU_190912</strain>
    </source>
</reference>
<evidence type="ECO:0000259" key="14">
    <source>
        <dbReference type="Pfam" id="PF24576"/>
    </source>
</evidence>
<dbReference type="EMBL" id="JAJSOF020000021">
    <property type="protein sequence ID" value="KAJ4436552.1"/>
    <property type="molecule type" value="Genomic_DNA"/>
</dbReference>
<name>A0ABQ8SSB2_PERAM</name>
<proteinExistence type="predicted"/>
<evidence type="ECO:0000256" key="2">
    <source>
        <dbReference type="ARBA" id="ARBA00022448"/>
    </source>
</evidence>
<evidence type="ECO:0000256" key="10">
    <source>
        <dbReference type="ARBA" id="ARBA00023286"/>
    </source>
</evidence>
<evidence type="ECO:0000256" key="11">
    <source>
        <dbReference type="ARBA" id="ARBA00023303"/>
    </source>
</evidence>
<keyword evidence="10" id="KW-1071">Ligand-gated ion channel</keyword>
<keyword evidence="8" id="KW-0675">Receptor</keyword>
<feature type="domain" description="Ionotropic glutamate receptor L-glutamate and glycine-binding" evidence="13">
    <location>
        <begin position="127"/>
        <end position="194"/>
    </location>
</feature>
<evidence type="ECO:0000256" key="9">
    <source>
        <dbReference type="ARBA" id="ARBA00023180"/>
    </source>
</evidence>
<keyword evidence="11" id="KW-0407">Ion channel</keyword>
<protein>
    <submittedName>
        <fullName evidence="15">Uncharacterized protein</fullName>
    </submittedName>
</protein>
<comment type="subcellular location">
    <subcellularLocation>
        <location evidence="1">Cell membrane</location>
        <topology evidence="1">Multi-pass membrane protein</topology>
    </subcellularLocation>
</comment>
<dbReference type="PANTHER" id="PTHR42643">
    <property type="entry name" value="IONOTROPIC RECEPTOR 20A-RELATED"/>
    <property type="match status" value="1"/>
</dbReference>
<dbReference type="Pfam" id="PF10613">
    <property type="entry name" value="Lig_chan-Glu_bd"/>
    <property type="match status" value="1"/>
</dbReference>
<dbReference type="Pfam" id="PF24576">
    <property type="entry name" value="IR75A_N"/>
    <property type="match status" value="1"/>
</dbReference>
<dbReference type="Gene3D" id="3.40.190.10">
    <property type="entry name" value="Periplasmic binding protein-like II"/>
    <property type="match status" value="1"/>
</dbReference>
<keyword evidence="7 12" id="KW-0472">Membrane</keyword>
<accession>A0ABQ8SSB2</accession>
<keyword evidence="2" id="KW-0813">Transport</keyword>
<keyword evidence="9" id="KW-0325">Glycoprotein</keyword>
<evidence type="ECO:0000256" key="8">
    <source>
        <dbReference type="ARBA" id="ARBA00023170"/>
    </source>
</evidence>
<dbReference type="InterPro" id="IPR052192">
    <property type="entry name" value="Insect_Ionotropic_Sensory_Rcpt"/>
</dbReference>
<keyword evidence="5 12" id="KW-1133">Transmembrane helix</keyword>
<keyword evidence="6" id="KW-0406">Ion transport</keyword>
<evidence type="ECO:0000313" key="16">
    <source>
        <dbReference type="Proteomes" id="UP001148838"/>
    </source>
</evidence>
<dbReference type="SUPFAM" id="SSF53850">
    <property type="entry name" value="Periplasmic binding protein-like II"/>
    <property type="match status" value="1"/>
</dbReference>
<keyword evidence="3" id="KW-1003">Cell membrane</keyword>
<evidence type="ECO:0000256" key="6">
    <source>
        <dbReference type="ARBA" id="ARBA00023065"/>
    </source>
</evidence>
<dbReference type="InterPro" id="IPR057074">
    <property type="entry name" value="IR75A_N"/>
</dbReference>
<dbReference type="PANTHER" id="PTHR42643:SF24">
    <property type="entry name" value="IONOTROPIC RECEPTOR 60A"/>
    <property type="match status" value="1"/>
</dbReference>
<dbReference type="Proteomes" id="UP001148838">
    <property type="component" value="Unassembled WGS sequence"/>
</dbReference>